<proteinExistence type="predicted"/>
<reference evidence="2" key="1">
    <citation type="submission" date="2020-05" db="EMBL/GenBank/DDBJ databases">
        <authorList>
            <person name="Chiriac C."/>
            <person name="Salcher M."/>
            <person name="Ghai R."/>
            <person name="Kavagutti S V."/>
        </authorList>
    </citation>
    <scope>NUCLEOTIDE SEQUENCE</scope>
</reference>
<protein>
    <submittedName>
        <fullName evidence="2">Unannotated protein</fullName>
    </submittedName>
</protein>
<feature type="region of interest" description="Disordered" evidence="1">
    <location>
        <begin position="66"/>
        <end position="109"/>
    </location>
</feature>
<dbReference type="EMBL" id="CAFBLV010000160">
    <property type="protein sequence ID" value="CAB4874935.1"/>
    <property type="molecule type" value="Genomic_DNA"/>
</dbReference>
<sequence length="234" mass="24353">MTMNWPLAADKDGRDDVSARRSGTVALQDQVISGCTRRSSQVTAICRGYGETIAKPCSRSSSTVPLIAPGSRVTSASTKASTEPDAKSASRAHAQVLPSHPAGSAPSPPVINLRCGSSMAATMAAVPSVDPSSRTMTSKLSRPSWAKILRTVFAICSASLRAGIKTLTGSFTLDPLKVGDLKNLIFMAVCIATPTAASAPTAANFRITTAVGSKCATTRGLPRCPCRVHPRGRR</sequence>
<feature type="compositionally biased region" description="Polar residues" evidence="1">
    <location>
        <begin position="72"/>
        <end position="81"/>
    </location>
</feature>
<accession>A0A6J7E110</accession>
<organism evidence="2">
    <name type="scientific">freshwater metagenome</name>
    <dbReference type="NCBI Taxonomy" id="449393"/>
    <lineage>
        <taxon>unclassified sequences</taxon>
        <taxon>metagenomes</taxon>
        <taxon>ecological metagenomes</taxon>
    </lineage>
</organism>
<evidence type="ECO:0000256" key="1">
    <source>
        <dbReference type="SAM" id="MobiDB-lite"/>
    </source>
</evidence>
<name>A0A6J7E110_9ZZZZ</name>
<gene>
    <name evidence="2" type="ORF">UFOPK3425_00841</name>
</gene>
<dbReference type="AlphaFoldDB" id="A0A6J7E110"/>
<evidence type="ECO:0000313" key="2">
    <source>
        <dbReference type="EMBL" id="CAB4874935.1"/>
    </source>
</evidence>